<evidence type="ECO:0000313" key="3">
    <source>
        <dbReference type="EMBL" id="EAT14285.1"/>
    </source>
</evidence>
<protein>
    <recommendedName>
        <fullName evidence="5">TonB system biopolymer transport component</fullName>
    </recommendedName>
</protein>
<sequence>MNLYRLLNSTALLLCTAAAWAQPFPEQVTTPVSQTLEVRQQAQKQDDAWQAQREKMVNQLEQFNRQKAQLEQQCAQLDHQVEQRQQRIGALQQDLVESARLTDEMVPFLAQVVEQLGQQVEKDLPFLVEERRQRLGRLNASLDEGELSIGEKFRRVFEALQVESAYGRRFDVVQKNIRVNGTSTLMNELQVGRLALFAQSLDGQRSAVYDPASGEWLGLNERVNGDLRKAVEMAGKHRPVDLLTLPLGKVVAQ</sequence>
<organism evidence="3 4">
    <name type="scientific">Desulfuromonas acetoxidans (strain DSM 684 / 11070)</name>
    <dbReference type="NCBI Taxonomy" id="281689"/>
    <lineage>
        <taxon>Bacteria</taxon>
        <taxon>Pseudomonadati</taxon>
        <taxon>Thermodesulfobacteriota</taxon>
        <taxon>Desulfuromonadia</taxon>
        <taxon>Desulfuromonadales</taxon>
        <taxon>Desulfuromonadaceae</taxon>
        <taxon>Desulfuromonas</taxon>
    </lineage>
</organism>
<feature type="coiled-coil region" evidence="1">
    <location>
        <begin position="53"/>
        <end position="94"/>
    </location>
</feature>
<keyword evidence="4" id="KW-1185">Reference proteome</keyword>
<accession>Q1JVL0</accession>
<dbReference type="Proteomes" id="UP000005695">
    <property type="component" value="Unassembled WGS sequence"/>
</dbReference>
<feature type="chain" id="PRO_5004192629" description="TonB system biopolymer transport component" evidence="2">
    <location>
        <begin position="22"/>
        <end position="253"/>
    </location>
</feature>
<dbReference type="AlphaFoldDB" id="Q1JVL0"/>
<comment type="caution">
    <text evidence="3">The sequence shown here is derived from an EMBL/GenBank/DDBJ whole genome shotgun (WGS) entry which is preliminary data.</text>
</comment>
<dbReference type="InterPro" id="IPR016866">
    <property type="entry name" value="UCP028069"/>
</dbReference>
<evidence type="ECO:0000256" key="2">
    <source>
        <dbReference type="SAM" id="SignalP"/>
    </source>
</evidence>
<proteinExistence type="predicted"/>
<evidence type="ECO:0008006" key="5">
    <source>
        <dbReference type="Google" id="ProtNLM"/>
    </source>
</evidence>
<gene>
    <name evidence="3" type="ORF">Dace_0145</name>
</gene>
<keyword evidence="2" id="KW-0732">Signal</keyword>
<dbReference type="EMBL" id="AAEW02000036">
    <property type="protein sequence ID" value="EAT14285.1"/>
    <property type="molecule type" value="Genomic_DNA"/>
</dbReference>
<dbReference type="OrthoDB" id="5880116at2"/>
<dbReference type="PIRSF" id="PIRSF028069">
    <property type="entry name" value="UCP028069"/>
    <property type="match status" value="1"/>
</dbReference>
<keyword evidence="1" id="KW-0175">Coiled coil</keyword>
<feature type="signal peptide" evidence="2">
    <location>
        <begin position="1"/>
        <end position="21"/>
    </location>
</feature>
<reference evidence="3" key="1">
    <citation type="submission" date="2006-05" db="EMBL/GenBank/DDBJ databases">
        <title>Annotation of the draft genome assembly of Desulfuromonas acetoxidans DSM 684.</title>
        <authorList>
            <consortium name="US DOE Joint Genome Institute (JGI-ORNL)"/>
            <person name="Larimer F."/>
            <person name="Land M."/>
            <person name="Hauser L."/>
        </authorList>
    </citation>
    <scope>NUCLEOTIDE SEQUENCE [LARGE SCALE GENOMIC DNA]</scope>
    <source>
        <strain evidence="3">DSM 684</strain>
    </source>
</reference>
<dbReference type="RefSeq" id="WP_006003091.1">
    <property type="nucleotide sequence ID" value="NZ_AAEW02000036.1"/>
</dbReference>
<reference evidence="3" key="2">
    <citation type="submission" date="2006-05" db="EMBL/GenBank/DDBJ databases">
        <title>Sequencing of the draft genome and assembly of Desulfuromonas acetoxidans DSM 684.</title>
        <authorList>
            <consortium name="US DOE Joint Genome Institute (JGI-PGF)"/>
            <person name="Copeland A."/>
            <person name="Lucas S."/>
            <person name="Lapidus A."/>
            <person name="Barry K."/>
            <person name="Detter J.C."/>
            <person name="Glavina del Rio T."/>
            <person name="Hammon N."/>
            <person name="Israni S."/>
            <person name="Dalin E."/>
            <person name="Tice H."/>
            <person name="Bruce D."/>
            <person name="Pitluck S."/>
            <person name="Richardson P."/>
        </authorList>
    </citation>
    <scope>NUCLEOTIDE SEQUENCE [LARGE SCALE GENOMIC DNA]</scope>
    <source>
        <strain evidence="3">DSM 684</strain>
    </source>
</reference>
<evidence type="ECO:0000313" key="4">
    <source>
        <dbReference type="Proteomes" id="UP000005695"/>
    </source>
</evidence>
<name>Q1JVL0_DESA6</name>
<dbReference type="Pfam" id="PF11932">
    <property type="entry name" value="DUF3450"/>
    <property type="match status" value="1"/>
</dbReference>
<evidence type="ECO:0000256" key="1">
    <source>
        <dbReference type="SAM" id="Coils"/>
    </source>
</evidence>